<sequence length="670" mass="77997">MNKIIISNVLNIFKKLLLGHILFLVFMSIFRLVFFNYYSSLDSFEGLYLDILNAFFLGFRIDLTVIGYIQAIPTIILIILYYVKKDNLLLYFEKFLVYYLFICYFVVSLFLCADFGFYSYFKEHINILFFGLLDDDTKALMITFWQNYNVILILAIFFAYLSFLFYCIKKIFAIKNKNYNSFFGLKISALIFLILFILNFLAIRGTFGMYPLGKMIPNISTNEFINKISHNGFRAFTNALSAREKYLMKKYDLLKATGYKGNIEKAFEVYKGTSDINKNELLQNITYKTKKIDDKEYNVVVIMVESFGMPILKYQSEEFNILGELKKHFDEDTLFTNFISAGNGTISSLQAMLLNIPHRPGSFAFSQSIYKQTSFTYSPAFLYKDSGYETSFIYGGDLTWRSLAQFIKHQGYDNVEGKINIFNHLEDITKDKDEYFHPWGIFDEYLYSHILKKLENSNNKQFIVALSTNNHPPYNIPNDYKSKSLTYNEEIKNHITGDFELAKQRFASYAYAVDQVGIFLDKFKKSKFKDNTIVVVTADNNTIDGIMKYDENEILNSRNIPLYFYLPESLKSKLNIDTKVAGSHKDIFPTLYNLTLKNKEYLSIGKNLFDLSQEHFGFNGALVVNSKDEVKKFKSLSIKNEPMLEYYKACLAISEYLININYKKGTSENK</sequence>
<dbReference type="PANTHER" id="PTHR47371:SF3">
    <property type="entry name" value="PHOSPHOGLYCEROL TRANSFERASE I"/>
    <property type="match status" value="1"/>
</dbReference>
<dbReference type="InterPro" id="IPR050448">
    <property type="entry name" value="OpgB/LTA_synthase_biosynth"/>
</dbReference>
<dbReference type="RefSeq" id="WP_099334421.1">
    <property type="nucleotide sequence ID" value="NZ_CP042812.1"/>
</dbReference>
<evidence type="ECO:0000313" key="9">
    <source>
        <dbReference type="Proteomes" id="UP000221384"/>
    </source>
</evidence>
<feature type="transmembrane region" description="Helical" evidence="6">
    <location>
        <begin position="54"/>
        <end position="83"/>
    </location>
</feature>
<dbReference type="Pfam" id="PF00884">
    <property type="entry name" value="Sulfatase"/>
    <property type="match status" value="1"/>
</dbReference>
<evidence type="ECO:0000313" key="8">
    <source>
        <dbReference type="EMBL" id="PHO09817.1"/>
    </source>
</evidence>
<feature type="transmembrane region" description="Helical" evidence="6">
    <location>
        <begin position="189"/>
        <end position="210"/>
    </location>
</feature>
<dbReference type="Proteomes" id="UP000221384">
    <property type="component" value="Unassembled WGS sequence"/>
</dbReference>
<accession>A0ABX4LPG4</accession>
<dbReference type="EMBL" id="NWVW01000007">
    <property type="protein sequence ID" value="PHO09817.1"/>
    <property type="molecule type" value="Genomic_DNA"/>
</dbReference>
<name>A0ABX4LPG4_9BACT</name>
<dbReference type="CDD" id="cd16015">
    <property type="entry name" value="LTA_synthase"/>
    <property type="match status" value="1"/>
</dbReference>
<feature type="transmembrane region" description="Helical" evidence="6">
    <location>
        <begin position="95"/>
        <end position="121"/>
    </location>
</feature>
<organism evidence="8 9">
    <name type="scientific">Malaciobacter canalis</name>
    <dbReference type="NCBI Taxonomy" id="1912871"/>
    <lineage>
        <taxon>Bacteria</taxon>
        <taxon>Pseudomonadati</taxon>
        <taxon>Campylobacterota</taxon>
        <taxon>Epsilonproteobacteria</taxon>
        <taxon>Campylobacterales</taxon>
        <taxon>Arcobacteraceae</taxon>
        <taxon>Malaciobacter</taxon>
    </lineage>
</organism>
<comment type="caution">
    <text evidence="8">The sequence shown here is derived from an EMBL/GenBank/DDBJ whole genome shotgun (WGS) entry which is preliminary data.</text>
</comment>
<evidence type="ECO:0000256" key="2">
    <source>
        <dbReference type="ARBA" id="ARBA00022475"/>
    </source>
</evidence>
<gene>
    <name evidence="8" type="ORF">CPG37_07335</name>
</gene>
<feature type="domain" description="Sulfatase N-terminal" evidence="7">
    <location>
        <begin position="298"/>
        <end position="595"/>
    </location>
</feature>
<protein>
    <submittedName>
        <fullName evidence="8">Phosphoglycerol transferase</fullName>
    </submittedName>
</protein>
<reference evidence="8 9" key="1">
    <citation type="submission" date="2017-09" db="EMBL/GenBank/DDBJ databases">
        <authorList>
            <person name="Perez-Cataluna A."/>
            <person name="Figueras M.J."/>
            <person name="Salas-Masso N."/>
        </authorList>
    </citation>
    <scope>NUCLEOTIDE SEQUENCE [LARGE SCALE GENOMIC DNA]</scope>
    <source>
        <strain evidence="8 9">F138-33</strain>
    </source>
</reference>
<keyword evidence="9" id="KW-1185">Reference proteome</keyword>
<evidence type="ECO:0000256" key="5">
    <source>
        <dbReference type="ARBA" id="ARBA00023136"/>
    </source>
</evidence>
<keyword evidence="5 6" id="KW-0472">Membrane</keyword>
<dbReference type="SUPFAM" id="SSF53649">
    <property type="entry name" value="Alkaline phosphatase-like"/>
    <property type="match status" value="1"/>
</dbReference>
<keyword evidence="2" id="KW-1003">Cell membrane</keyword>
<feature type="transmembrane region" description="Helical" evidence="6">
    <location>
        <begin position="148"/>
        <end position="168"/>
    </location>
</feature>
<evidence type="ECO:0000256" key="1">
    <source>
        <dbReference type="ARBA" id="ARBA00004651"/>
    </source>
</evidence>
<proteinExistence type="predicted"/>
<keyword evidence="8" id="KW-0808">Transferase</keyword>
<evidence type="ECO:0000256" key="6">
    <source>
        <dbReference type="SAM" id="Phobius"/>
    </source>
</evidence>
<dbReference type="Gene3D" id="3.40.720.10">
    <property type="entry name" value="Alkaline Phosphatase, subunit A"/>
    <property type="match status" value="1"/>
</dbReference>
<comment type="subcellular location">
    <subcellularLocation>
        <location evidence="1">Cell membrane</location>
        <topology evidence="1">Multi-pass membrane protein</topology>
    </subcellularLocation>
</comment>
<evidence type="ECO:0000256" key="3">
    <source>
        <dbReference type="ARBA" id="ARBA00022692"/>
    </source>
</evidence>
<feature type="transmembrane region" description="Helical" evidence="6">
    <location>
        <begin position="12"/>
        <end position="34"/>
    </location>
</feature>
<evidence type="ECO:0000259" key="7">
    <source>
        <dbReference type="Pfam" id="PF00884"/>
    </source>
</evidence>
<keyword evidence="3 6" id="KW-0812">Transmembrane</keyword>
<dbReference type="PANTHER" id="PTHR47371">
    <property type="entry name" value="LIPOTEICHOIC ACID SYNTHASE"/>
    <property type="match status" value="1"/>
</dbReference>
<dbReference type="InterPro" id="IPR000917">
    <property type="entry name" value="Sulfatase_N"/>
</dbReference>
<dbReference type="GO" id="GO:0016740">
    <property type="term" value="F:transferase activity"/>
    <property type="evidence" value="ECO:0007669"/>
    <property type="project" value="UniProtKB-KW"/>
</dbReference>
<evidence type="ECO:0000256" key="4">
    <source>
        <dbReference type="ARBA" id="ARBA00022989"/>
    </source>
</evidence>
<dbReference type="InterPro" id="IPR017850">
    <property type="entry name" value="Alkaline_phosphatase_core_sf"/>
</dbReference>
<keyword evidence="4 6" id="KW-1133">Transmembrane helix</keyword>